<evidence type="ECO:0000256" key="1">
    <source>
        <dbReference type="ARBA" id="ARBA00007091"/>
    </source>
</evidence>
<accession>A0A076LAT5</accession>
<dbReference type="AlphaFoldDB" id="A0A076LAT5"/>
<protein>
    <submittedName>
        <fullName evidence="2">Mother of FT and TFL1-like 1</fullName>
    </submittedName>
</protein>
<organism evidence="2">
    <name type="scientific">Pinus sylvestris</name>
    <name type="common">Scotch pine</name>
    <dbReference type="NCBI Taxonomy" id="3349"/>
    <lineage>
        <taxon>Eukaryota</taxon>
        <taxon>Viridiplantae</taxon>
        <taxon>Streptophyta</taxon>
        <taxon>Embryophyta</taxon>
        <taxon>Tracheophyta</taxon>
        <taxon>Spermatophyta</taxon>
        <taxon>Pinopsida</taxon>
        <taxon>Pinidae</taxon>
        <taxon>Conifers I</taxon>
        <taxon>Pinales</taxon>
        <taxon>Pinaceae</taxon>
        <taxon>Pinus</taxon>
        <taxon>Pinus subgen. Pinus</taxon>
    </lineage>
</organism>
<dbReference type="InterPro" id="IPR008914">
    <property type="entry name" value="PEBP"/>
</dbReference>
<dbReference type="InterPro" id="IPR035810">
    <property type="entry name" value="PEBP_euk"/>
</dbReference>
<dbReference type="Pfam" id="PF01161">
    <property type="entry name" value="PBP"/>
    <property type="match status" value="1"/>
</dbReference>
<dbReference type="FunFam" id="3.90.280.10:FF:000001">
    <property type="entry name" value="Terminal flower 1"/>
    <property type="match status" value="1"/>
</dbReference>
<name>A0A076LAT5_PINSY</name>
<gene>
    <name evidence="2" type="primary">MFT1</name>
</gene>
<dbReference type="InterPro" id="IPR001858">
    <property type="entry name" value="Phosphatidylethanolamine-bd_CS"/>
</dbReference>
<proteinExistence type="inferred from homology"/>
<dbReference type="CDD" id="cd00866">
    <property type="entry name" value="PEBP_euk"/>
    <property type="match status" value="1"/>
</dbReference>
<dbReference type="Gene3D" id="3.90.280.10">
    <property type="entry name" value="PEBP-like"/>
    <property type="match status" value="1"/>
</dbReference>
<dbReference type="PANTHER" id="PTHR11362:SF82">
    <property type="entry name" value="PHOSPHATIDYLETHANOLAMINE-BINDING PROTEIN 4"/>
    <property type="match status" value="1"/>
</dbReference>
<dbReference type="EMBL" id="KJ809134">
    <property type="protein sequence ID" value="AIJ02001.1"/>
    <property type="molecule type" value="Genomic_DNA"/>
</dbReference>
<dbReference type="PROSITE" id="PS01220">
    <property type="entry name" value="PBP"/>
    <property type="match status" value="1"/>
</dbReference>
<dbReference type="SUPFAM" id="SSF49777">
    <property type="entry name" value="PEBP-like"/>
    <property type="match status" value="1"/>
</dbReference>
<evidence type="ECO:0000313" key="2">
    <source>
        <dbReference type="EMBL" id="AIJ02001.1"/>
    </source>
</evidence>
<comment type="similarity">
    <text evidence="1">Belongs to the phosphatidylethanolamine-binding protein family.</text>
</comment>
<sequence>MARSTDPLVVGRVIGDVIDMFVPSMDMAVYYGSKQVTNGCEIKPSATVDRPNVQIAGRHFDESLYTLVMTDPDAPSPSEPNMREWVHWIVTDIPGATDAAQGREILPYMGPRPPIGIHRYIFVLFKQPGPMVMMMPPQARNNFSTRAFASQYSLGLPVSAAYFNAQKEPGTRKR</sequence>
<reference evidence="2" key="1">
    <citation type="journal article" date="2014" name="New Phytol.">
        <title>Association of FLOWERING LOCUS T/TERMINAL FLOWER 1-like gene FTL2 expression with growth rhythm in Scots pine (Pinus sylvestris).</title>
        <authorList>
            <person name="Avia K."/>
            <person name="Karkkainen K."/>
            <person name="Lagercrantz U."/>
            <person name="Savolainen O."/>
        </authorList>
    </citation>
    <scope>NUCLEOTIDE SEQUENCE</scope>
    <source>
        <strain evidence="2">122</strain>
    </source>
</reference>
<dbReference type="InterPro" id="IPR036610">
    <property type="entry name" value="PEBP-like_sf"/>
</dbReference>
<dbReference type="PANTHER" id="PTHR11362">
    <property type="entry name" value="PHOSPHATIDYLETHANOLAMINE-BINDING PROTEIN"/>
    <property type="match status" value="1"/>
</dbReference>